<dbReference type="GO" id="GO:0015628">
    <property type="term" value="P:protein secretion by the type II secretion system"/>
    <property type="evidence" value="ECO:0007669"/>
    <property type="project" value="TreeGrafter"/>
</dbReference>
<feature type="signal peptide" evidence="1">
    <location>
        <begin position="1"/>
        <end position="22"/>
    </location>
</feature>
<protein>
    <submittedName>
        <fullName evidence="3">ComE operon protein 1</fullName>
    </submittedName>
    <submittedName>
        <fullName evidence="2">Helix-hairpin-helix domain-containing protein</fullName>
    </submittedName>
</protein>
<dbReference type="PANTHER" id="PTHR21180">
    <property type="entry name" value="ENDONUCLEASE/EXONUCLEASE/PHOSPHATASE FAMILY DOMAIN-CONTAINING PROTEIN 1"/>
    <property type="match status" value="1"/>
</dbReference>
<dbReference type="SUPFAM" id="SSF47781">
    <property type="entry name" value="RuvA domain 2-like"/>
    <property type="match status" value="1"/>
</dbReference>
<proteinExistence type="predicted"/>
<sequence>MLKVLLLSLFSVLCLPLQTVYAASEEPVPITEQHSVNINNASAEEIATMLSGIGLKKAQAIITYRNEHGPFTQVDDITAVKGIGLSLVEKNRSRMVLQ</sequence>
<evidence type="ECO:0000256" key="1">
    <source>
        <dbReference type="SAM" id="SignalP"/>
    </source>
</evidence>
<evidence type="ECO:0000313" key="5">
    <source>
        <dbReference type="Proteomes" id="UP001283366"/>
    </source>
</evidence>
<evidence type="ECO:0000313" key="2">
    <source>
        <dbReference type="EMBL" id="MDW6003654.1"/>
    </source>
</evidence>
<evidence type="ECO:0000313" key="4">
    <source>
        <dbReference type="Proteomes" id="UP000196125"/>
    </source>
</evidence>
<keyword evidence="1" id="KW-0732">Signal</keyword>
<dbReference type="EMBL" id="JAWRCO010000001">
    <property type="protein sequence ID" value="MDW6003654.1"/>
    <property type="molecule type" value="Genomic_DNA"/>
</dbReference>
<dbReference type="GO" id="GO:0015627">
    <property type="term" value="C:type II protein secretion system complex"/>
    <property type="evidence" value="ECO:0007669"/>
    <property type="project" value="TreeGrafter"/>
</dbReference>
<gene>
    <name evidence="3" type="primary">comEA</name>
    <name evidence="2" type="ORF">SBX37_12420</name>
    <name evidence="3" type="ORF">VIM7927_00780</name>
</gene>
<dbReference type="InterPro" id="IPR010994">
    <property type="entry name" value="RuvA_2-like"/>
</dbReference>
<dbReference type="InterPro" id="IPR051675">
    <property type="entry name" value="Endo/Exo/Phosphatase_dom_1"/>
</dbReference>
<feature type="chain" id="PRO_5012509258" evidence="1">
    <location>
        <begin position="23"/>
        <end position="98"/>
    </location>
</feature>
<dbReference type="OrthoDB" id="7510573at2"/>
<reference evidence="2 5" key="2">
    <citation type="submission" date="2023-11" db="EMBL/GenBank/DDBJ databases">
        <title>Plant-associative lifestyle of Vibrio porteresiae and its evolutionary dynamics.</title>
        <authorList>
            <person name="Rameshkumar N."/>
            <person name="Kirti K."/>
        </authorList>
    </citation>
    <scope>NUCLEOTIDE SEQUENCE [LARGE SCALE GENOMIC DNA]</scope>
    <source>
        <strain evidence="2 5">MSSRF38</strain>
    </source>
</reference>
<evidence type="ECO:0000313" key="3">
    <source>
        <dbReference type="EMBL" id="SMR99554.1"/>
    </source>
</evidence>
<dbReference type="Proteomes" id="UP000196125">
    <property type="component" value="Unassembled WGS sequence"/>
</dbReference>
<dbReference type="PANTHER" id="PTHR21180:SF32">
    <property type="entry name" value="ENDONUCLEASE_EXONUCLEASE_PHOSPHATASE FAMILY DOMAIN-CONTAINING PROTEIN 1"/>
    <property type="match status" value="1"/>
</dbReference>
<dbReference type="NCBIfam" id="TIGR00426">
    <property type="entry name" value="competence protein ComEA helix-hairpin-helix repeat region"/>
    <property type="match status" value="1"/>
</dbReference>
<dbReference type="Pfam" id="PF12836">
    <property type="entry name" value="HHH_3"/>
    <property type="match status" value="1"/>
</dbReference>
<keyword evidence="5" id="KW-1185">Reference proteome</keyword>
<dbReference type="Gene3D" id="1.10.150.280">
    <property type="entry name" value="AF1531-like domain"/>
    <property type="match status" value="1"/>
</dbReference>
<reference evidence="3 4" key="1">
    <citation type="submission" date="2017-05" db="EMBL/GenBank/DDBJ databases">
        <authorList>
            <person name="Song R."/>
            <person name="Chenine A.L."/>
            <person name="Ruprecht R.M."/>
        </authorList>
    </citation>
    <scope>NUCLEOTIDE SEQUENCE [LARGE SCALE GENOMIC DNA]</scope>
    <source>
        <strain evidence="3 4">CECT 7927</strain>
    </source>
</reference>
<dbReference type="Proteomes" id="UP001283366">
    <property type="component" value="Unassembled WGS sequence"/>
</dbReference>
<dbReference type="RefSeq" id="WP_087479575.1">
    <property type="nucleotide sequence ID" value="NZ_AP024883.1"/>
</dbReference>
<dbReference type="AlphaFoldDB" id="A0A1Y6IPH7"/>
<name>A0A1Y6IPH7_9VIBR</name>
<organism evidence="3 4">
    <name type="scientific">Vibrio mangrovi</name>
    <dbReference type="NCBI Taxonomy" id="474394"/>
    <lineage>
        <taxon>Bacteria</taxon>
        <taxon>Pseudomonadati</taxon>
        <taxon>Pseudomonadota</taxon>
        <taxon>Gammaproteobacteria</taxon>
        <taxon>Vibrionales</taxon>
        <taxon>Vibrionaceae</taxon>
        <taxon>Vibrio</taxon>
    </lineage>
</organism>
<dbReference type="EMBL" id="FXXI01000001">
    <property type="protein sequence ID" value="SMR99554.1"/>
    <property type="molecule type" value="Genomic_DNA"/>
</dbReference>
<accession>A0A1Y6IPH7</accession>
<dbReference type="InterPro" id="IPR004509">
    <property type="entry name" value="Competence_ComEA_HhH"/>
</dbReference>